<feature type="domain" description="ABC transporter" evidence="12">
    <location>
        <begin position="358"/>
        <end position="594"/>
    </location>
</feature>
<keyword evidence="10 11" id="KW-0472">Membrane</keyword>
<evidence type="ECO:0000256" key="10">
    <source>
        <dbReference type="ARBA" id="ARBA00023136"/>
    </source>
</evidence>
<feature type="transmembrane region" description="Helical" evidence="11">
    <location>
        <begin position="259"/>
        <end position="284"/>
    </location>
</feature>
<dbReference type="PANTHER" id="PTHR43394">
    <property type="entry name" value="ATP-DEPENDENT PERMEASE MDL1, MITOCHONDRIAL"/>
    <property type="match status" value="1"/>
</dbReference>
<dbReference type="PROSITE" id="PS50929">
    <property type="entry name" value="ABC_TM1F"/>
    <property type="match status" value="1"/>
</dbReference>
<gene>
    <name evidence="14" type="ORF">F542_7620</name>
</gene>
<dbReference type="Pfam" id="PF00664">
    <property type="entry name" value="ABC_membrane"/>
    <property type="match status" value="1"/>
</dbReference>
<dbReference type="GO" id="GO:0016887">
    <property type="term" value="F:ATP hydrolysis activity"/>
    <property type="evidence" value="ECO:0007669"/>
    <property type="project" value="InterPro"/>
</dbReference>
<keyword evidence="2" id="KW-0813">Transport</keyword>
<keyword evidence="5" id="KW-0547">Nucleotide-binding</keyword>
<dbReference type="GO" id="GO:0015421">
    <property type="term" value="F:ABC-type oligopeptide transporter activity"/>
    <property type="evidence" value="ECO:0007669"/>
    <property type="project" value="TreeGrafter"/>
</dbReference>
<dbReference type="InterPro" id="IPR027417">
    <property type="entry name" value="P-loop_NTPase"/>
</dbReference>
<evidence type="ECO:0000256" key="6">
    <source>
        <dbReference type="ARBA" id="ARBA00022840"/>
    </source>
</evidence>
<dbReference type="SUPFAM" id="SSF52540">
    <property type="entry name" value="P-loop containing nucleoside triphosphate hydrolases"/>
    <property type="match status" value="1"/>
</dbReference>
<dbReference type="InterPro" id="IPR003593">
    <property type="entry name" value="AAA+_ATPase"/>
</dbReference>
<feature type="transmembrane region" description="Helical" evidence="11">
    <location>
        <begin position="81"/>
        <end position="107"/>
    </location>
</feature>
<feature type="transmembrane region" description="Helical" evidence="11">
    <location>
        <begin position="37"/>
        <end position="61"/>
    </location>
</feature>
<accession>A0A4V7I8Y5</accession>
<dbReference type="CDD" id="cd18552">
    <property type="entry name" value="ABC_6TM_MsbA_like"/>
    <property type="match status" value="1"/>
</dbReference>
<dbReference type="KEGG" id="btre:F542_7620"/>
<evidence type="ECO:0000256" key="9">
    <source>
        <dbReference type="ARBA" id="ARBA00023055"/>
    </source>
</evidence>
<dbReference type="EMBL" id="CP006954">
    <property type="protein sequence ID" value="AHG81480.1"/>
    <property type="molecule type" value="Genomic_DNA"/>
</dbReference>
<feature type="transmembrane region" description="Helical" evidence="11">
    <location>
        <begin position="184"/>
        <end position="201"/>
    </location>
</feature>
<dbReference type="CDD" id="cd03251">
    <property type="entry name" value="ABCC_MsbA"/>
    <property type="match status" value="1"/>
</dbReference>
<dbReference type="AlphaFoldDB" id="A0A4V7I8Y5"/>
<dbReference type="GO" id="GO:0005886">
    <property type="term" value="C:plasma membrane"/>
    <property type="evidence" value="ECO:0007669"/>
    <property type="project" value="UniProtKB-SubCell"/>
</dbReference>
<evidence type="ECO:0000313" key="15">
    <source>
        <dbReference type="Proteomes" id="UP000019091"/>
    </source>
</evidence>
<evidence type="ECO:0000259" key="13">
    <source>
        <dbReference type="PROSITE" id="PS50929"/>
    </source>
</evidence>
<evidence type="ECO:0000256" key="2">
    <source>
        <dbReference type="ARBA" id="ARBA00022448"/>
    </source>
</evidence>
<dbReference type="PROSITE" id="PS50893">
    <property type="entry name" value="ABC_TRANSPORTER_2"/>
    <property type="match status" value="1"/>
</dbReference>
<evidence type="ECO:0000256" key="4">
    <source>
        <dbReference type="ARBA" id="ARBA00022692"/>
    </source>
</evidence>
<evidence type="ECO:0000256" key="8">
    <source>
        <dbReference type="ARBA" id="ARBA00022989"/>
    </source>
</evidence>
<evidence type="ECO:0000256" key="1">
    <source>
        <dbReference type="ARBA" id="ARBA00004651"/>
    </source>
</evidence>
<evidence type="ECO:0000259" key="12">
    <source>
        <dbReference type="PROSITE" id="PS50893"/>
    </source>
</evidence>
<evidence type="ECO:0000256" key="7">
    <source>
        <dbReference type="ARBA" id="ARBA00022967"/>
    </source>
</evidence>
<dbReference type="InterPro" id="IPR003439">
    <property type="entry name" value="ABC_transporter-like_ATP-bd"/>
</dbReference>
<dbReference type="InterPro" id="IPR011917">
    <property type="entry name" value="ABC_transpr_lipidA"/>
</dbReference>
<dbReference type="GO" id="GO:0005524">
    <property type="term" value="F:ATP binding"/>
    <property type="evidence" value="ECO:0007669"/>
    <property type="project" value="UniProtKB-KW"/>
</dbReference>
<dbReference type="InterPro" id="IPR017871">
    <property type="entry name" value="ABC_transporter-like_CS"/>
</dbReference>
<evidence type="ECO:0000256" key="5">
    <source>
        <dbReference type="ARBA" id="ARBA00022741"/>
    </source>
</evidence>
<dbReference type="Gene3D" id="1.20.1560.10">
    <property type="entry name" value="ABC transporter type 1, transmembrane domain"/>
    <property type="match status" value="1"/>
</dbReference>
<protein>
    <submittedName>
        <fullName evidence="14">Lipid A export ATP-binding/permease protein MsbA</fullName>
    </submittedName>
</protein>
<reference evidence="14 15" key="1">
    <citation type="journal article" date="2014" name="Genome Announc.">
        <title>Complete Closed Genome Sequences of Three Bibersteinia trehalosi Nasopharyngeal Isolates from Cattle with Shipping Fever.</title>
        <authorList>
            <person name="Harhay G.P."/>
            <person name="McVey D.S."/>
            <person name="Koren S."/>
            <person name="Phillippy A.M."/>
            <person name="Bono J."/>
            <person name="Harhay D.M."/>
            <person name="Clawson M.L."/>
            <person name="Heaton M.P."/>
            <person name="Chitko-McKown C.G."/>
            <person name="Korlach J."/>
            <person name="Smith T.P."/>
        </authorList>
    </citation>
    <scope>NUCLEOTIDE SEQUENCE [LARGE SCALE GENOMIC DNA]</scope>
    <source>
        <strain evidence="14 15">USDA-ARS-USMARC-188</strain>
    </source>
</reference>
<dbReference type="GO" id="GO:0034040">
    <property type="term" value="F:ATPase-coupled lipid transmembrane transporter activity"/>
    <property type="evidence" value="ECO:0007669"/>
    <property type="project" value="InterPro"/>
</dbReference>
<dbReference type="Gene3D" id="3.40.50.300">
    <property type="entry name" value="P-loop containing nucleotide triphosphate hydrolases"/>
    <property type="match status" value="1"/>
</dbReference>
<comment type="subcellular location">
    <subcellularLocation>
        <location evidence="1">Cell membrane</location>
        <topology evidence="1">Multi-pass membrane protein</topology>
    </subcellularLocation>
</comment>
<dbReference type="Proteomes" id="UP000019091">
    <property type="component" value="Chromosome"/>
</dbReference>
<dbReference type="NCBIfam" id="NF008381">
    <property type="entry name" value="PRK11176.1"/>
    <property type="match status" value="1"/>
</dbReference>
<dbReference type="SUPFAM" id="SSF90123">
    <property type="entry name" value="ABC transporter transmembrane region"/>
    <property type="match status" value="1"/>
</dbReference>
<sequence length="598" mass="66235">MITEIMKQKNIYSLDEMTQDQTTWQTFKRLYPMIHPFLGGLIVAAIAMILNAGADAYLITMLKPLIDEGFGQGADRNFLKYMAFIVVGLIFARGLTSFVSNYCLAWVSGKVVMTMRQKVFKHLMFMPVAFFDQNSSGKLLSRITYDSEQIANSSASALQSVVREGIYIVFLVATMFYYSWRLSLVLFLIGPVIAILIRLVSKRFRALSRNMQESMGSMTESAEQMLRGHKVVLSFGGQKVEEERFNHSSNDMRRKGMKMMAATAISDPIIQVIASLALAVVLFLAGSPEIMGDTLTAGEFAAVIGALMGILRPLKTLTNVNAQFQRGMAACQTLFTLFDLPTEKDTGTHKTERAKGDIRFDDVTFTYYGKDKPALKQISFELPAGKTLALVGRSGSGKSTIANLITRFYEIESGKISLDGVDIQDYELNNLRAQCAIVSQQVHLFNDTIANNIAYAAQDKFSREQIEQAARAAYAMEFIENLPQGLDTVIGENGVSLSGGQRQRLAIARALLRNSPVLVLDEATSALDTESERAIQAALDELQKDRTVLVIAHRLSTIENADEILVVDHGEIIERGSHSELLAKGGAYKQLHKMQFSE</sequence>
<keyword evidence="9" id="KW-0445">Lipid transport</keyword>
<proteinExistence type="predicted"/>
<evidence type="ECO:0000256" key="3">
    <source>
        <dbReference type="ARBA" id="ARBA00022475"/>
    </source>
</evidence>
<organism evidence="14 15">
    <name type="scientific">Bibersteinia trehalosi USDA-ARS-USMARC-188</name>
    <dbReference type="NCBI Taxonomy" id="1263829"/>
    <lineage>
        <taxon>Bacteria</taxon>
        <taxon>Pseudomonadati</taxon>
        <taxon>Pseudomonadota</taxon>
        <taxon>Gammaproteobacteria</taxon>
        <taxon>Pasteurellales</taxon>
        <taxon>Pasteurellaceae</taxon>
        <taxon>Bibersteinia</taxon>
    </lineage>
</organism>
<dbReference type="PANTHER" id="PTHR43394:SF1">
    <property type="entry name" value="ATP-BINDING CASSETTE SUB-FAMILY B MEMBER 10, MITOCHONDRIAL"/>
    <property type="match status" value="1"/>
</dbReference>
<dbReference type="NCBIfam" id="TIGR02203">
    <property type="entry name" value="MsbA_lipidA"/>
    <property type="match status" value="1"/>
</dbReference>
<keyword evidence="6 14" id="KW-0067">ATP-binding</keyword>
<dbReference type="InterPro" id="IPR036640">
    <property type="entry name" value="ABC1_TM_sf"/>
</dbReference>
<evidence type="ECO:0000313" key="14">
    <source>
        <dbReference type="EMBL" id="AHG81480.1"/>
    </source>
</evidence>
<name>A0A4V7I8Y5_BIBTR</name>
<keyword evidence="3" id="KW-1003">Cell membrane</keyword>
<dbReference type="PROSITE" id="PS00211">
    <property type="entry name" value="ABC_TRANSPORTER_1"/>
    <property type="match status" value="1"/>
</dbReference>
<dbReference type="InterPro" id="IPR011527">
    <property type="entry name" value="ABC1_TM_dom"/>
</dbReference>
<feature type="domain" description="ABC transmembrane type-1" evidence="13">
    <location>
        <begin position="42"/>
        <end position="326"/>
    </location>
</feature>
<keyword evidence="7" id="KW-1278">Translocase</keyword>
<dbReference type="Pfam" id="PF00005">
    <property type="entry name" value="ABC_tran"/>
    <property type="match status" value="1"/>
</dbReference>
<evidence type="ECO:0000256" key="11">
    <source>
        <dbReference type="SAM" id="Phobius"/>
    </source>
</evidence>
<keyword evidence="4 11" id="KW-0812">Transmembrane</keyword>
<dbReference type="InterPro" id="IPR039421">
    <property type="entry name" value="Type_1_exporter"/>
</dbReference>
<dbReference type="FunFam" id="3.40.50.300:FF:000140">
    <property type="entry name" value="Lipid A export ATP-binding/permease protein MsbA"/>
    <property type="match status" value="1"/>
</dbReference>
<dbReference type="SMART" id="SM00382">
    <property type="entry name" value="AAA"/>
    <property type="match status" value="1"/>
</dbReference>
<keyword evidence="8 11" id="KW-1133">Transmembrane helix</keyword>
<feature type="transmembrane region" description="Helical" evidence="11">
    <location>
        <begin position="161"/>
        <end position="178"/>
    </location>
</feature>